<dbReference type="Proteomes" id="UP000247772">
    <property type="component" value="Unassembled WGS sequence"/>
</dbReference>
<feature type="domain" description="Phasin" evidence="1">
    <location>
        <begin position="11"/>
        <end position="96"/>
    </location>
</feature>
<dbReference type="InterPro" id="IPR018968">
    <property type="entry name" value="Phasin"/>
</dbReference>
<gene>
    <name evidence="2" type="ORF">C7410_11787</name>
</gene>
<dbReference type="OrthoDB" id="9101859at2"/>
<evidence type="ECO:0000259" key="1">
    <source>
        <dbReference type="Pfam" id="PF09361"/>
    </source>
</evidence>
<proteinExistence type="predicted"/>
<sequence length="97" mass="10583">MSNQKLVAAGSESWAAKFTTLTGHLFDGFCELSRLNLATCRSIFAGSQQHFEGLLSAQTPEQFVRNQVEILPWVASQAAGYTRACMDIASETAAKLR</sequence>
<protein>
    <submittedName>
        <fullName evidence="2">Phasin family protein</fullName>
    </submittedName>
</protein>
<evidence type="ECO:0000313" key="3">
    <source>
        <dbReference type="Proteomes" id="UP000247772"/>
    </source>
</evidence>
<dbReference type="EMBL" id="QJSQ01000017">
    <property type="protein sequence ID" value="PYE20397.1"/>
    <property type="molecule type" value="Genomic_DNA"/>
</dbReference>
<reference evidence="2 3" key="1">
    <citation type="submission" date="2018-06" db="EMBL/GenBank/DDBJ databases">
        <title>Genomic Encyclopedia of Type Strains, Phase IV (KMG-V): Genome sequencing to study the core and pangenomes of soil and plant-associated prokaryotes.</title>
        <authorList>
            <person name="Whitman W."/>
        </authorList>
    </citation>
    <scope>NUCLEOTIDE SEQUENCE [LARGE SCALE GENOMIC DNA]</scope>
    <source>
        <strain evidence="2 3">SRCL-318</strain>
    </source>
</reference>
<dbReference type="RefSeq" id="WP_110856144.1">
    <property type="nucleotide sequence ID" value="NZ_QJSQ01000017.1"/>
</dbReference>
<dbReference type="Pfam" id="PF09361">
    <property type="entry name" value="Phasin_2"/>
    <property type="match status" value="1"/>
</dbReference>
<dbReference type="InterPro" id="IPR010127">
    <property type="entry name" value="Phasin_subfam-1"/>
</dbReference>
<evidence type="ECO:0000313" key="2">
    <source>
        <dbReference type="EMBL" id="PYE20397.1"/>
    </source>
</evidence>
<name>A0A2V4TR77_9BURK</name>
<accession>A0A2V4TR77</accession>
<organism evidence="2 3">
    <name type="scientific">Paraburkholderia silvatlantica</name>
    <dbReference type="NCBI Taxonomy" id="321895"/>
    <lineage>
        <taxon>Bacteria</taxon>
        <taxon>Pseudomonadati</taxon>
        <taxon>Pseudomonadota</taxon>
        <taxon>Betaproteobacteria</taxon>
        <taxon>Burkholderiales</taxon>
        <taxon>Burkholderiaceae</taxon>
        <taxon>Paraburkholderia</taxon>
    </lineage>
</organism>
<dbReference type="NCBIfam" id="TIGR01841">
    <property type="entry name" value="phasin"/>
    <property type="match status" value="1"/>
</dbReference>
<comment type="caution">
    <text evidence="2">The sequence shown here is derived from an EMBL/GenBank/DDBJ whole genome shotgun (WGS) entry which is preliminary data.</text>
</comment>
<dbReference type="AlphaFoldDB" id="A0A2V4TR77"/>